<dbReference type="EMBL" id="JAKREW010000074">
    <property type="protein sequence ID" value="MCG7509148.1"/>
    <property type="molecule type" value="Genomic_DNA"/>
</dbReference>
<dbReference type="Pfam" id="PF01263">
    <property type="entry name" value="Aldose_epim"/>
    <property type="match status" value="1"/>
</dbReference>
<dbReference type="InterPro" id="IPR008183">
    <property type="entry name" value="Aldose_1/G6P_1-epimerase"/>
</dbReference>
<dbReference type="Proteomes" id="UP001201701">
    <property type="component" value="Unassembled WGS sequence"/>
</dbReference>
<dbReference type="InterPro" id="IPR011013">
    <property type="entry name" value="Gal_mutarotase_sf_dom"/>
</dbReference>
<gene>
    <name evidence="1" type="ORF">L4923_29355</name>
</gene>
<keyword evidence="2" id="KW-1185">Reference proteome</keyword>
<reference evidence="1 2" key="1">
    <citation type="submission" date="2022-02" db="EMBL/GenBank/DDBJ databases">
        <title>Draft genome sequence of Mezorhizobium retamae strain IRAMC:0171 isolated from Retama raetam nodules.</title>
        <authorList>
            <person name="Bengaied R."/>
            <person name="Sbissi I."/>
            <person name="Huber K."/>
            <person name="Ghodbane F."/>
            <person name="Nouioui I."/>
            <person name="Tarhouni M."/>
            <person name="Gtari M."/>
        </authorList>
    </citation>
    <scope>NUCLEOTIDE SEQUENCE [LARGE SCALE GENOMIC DNA]</scope>
    <source>
        <strain evidence="1 2">IRAMC:0171</strain>
    </source>
</reference>
<dbReference type="CDD" id="cd09021">
    <property type="entry name" value="Aldose_epim_Ec_YphB"/>
    <property type="match status" value="1"/>
</dbReference>
<dbReference type="SUPFAM" id="SSF74650">
    <property type="entry name" value="Galactose mutarotase-like"/>
    <property type="match status" value="1"/>
</dbReference>
<name>A0ABS9QNW8_9HYPH</name>
<dbReference type="Gene3D" id="2.70.98.10">
    <property type="match status" value="1"/>
</dbReference>
<sequence length="307" mass="33885">MAPLSLSNATARITIRPDLGAGLTSFDVMHRGGWTPVFRSVDPETEHPFGLSNILLIPFSGRVSGGGFAFEGAFHPVERNMQSEKHPIHGSGFSVAWATAERTDEAITLFLDGEGPGPFRYDATMTYRLSGATLVMELAVTNRAALTLPYGLGFHPWFVRDRNTHLTARAEHVWLEHEDHLPKAREAVSAHLELDFNRRRQLPRSWVNNWFAGWDRQARIDWPDRELSVAVVASELLSQYVLFSPSGDADFFCFEPVSHPVDAFNLPEGPVDHGMVKLAPGDELKASASFSVASQADPNGNAVVKEP</sequence>
<comment type="caution">
    <text evidence="1">The sequence shown here is derived from an EMBL/GenBank/DDBJ whole genome shotgun (WGS) entry which is preliminary data.</text>
</comment>
<protein>
    <submittedName>
        <fullName evidence="1">Aldose 1-epimerase</fullName>
    </submittedName>
</protein>
<organism evidence="1 2">
    <name type="scientific">Mesorhizobium retamae</name>
    <dbReference type="NCBI Taxonomy" id="2912854"/>
    <lineage>
        <taxon>Bacteria</taxon>
        <taxon>Pseudomonadati</taxon>
        <taxon>Pseudomonadota</taxon>
        <taxon>Alphaproteobacteria</taxon>
        <taxon>Hyphomicrobiales</taxon>
        <taxon>Phyllobacteriaceae</taxon>
        <taxon>Mesorhizobium</taxon>
    </lineage>
</organism>
<dbReference type="InterPro" id="IPR014718">
    <property type="entry name" value="GH-type_carb-bd"/>
</dbReference>
<evidence type="ECO:0000313" key="1">
    <source>
        <dbReference type="EMBL" id="MCG7509148.1"/>
    </source>
</evidence>
<dbReference type="RefSeq" id="WP_239370645.1">
    <property type="nucleotide sequence ID" value="NZ_JAKREW010000074.1"/>
</dbReference>
<evidence type="ECO:0000313" key="2">
    <source>
        <dbReference type="Proteomes" id="UP001201701"/>
    </source>
</evidence>
<proteinExistence type="predicted"/>
<accession>A0ABS9QNW8</accession>